<evidence type="ECO:0000313" key="3">
    <source>
        <dbReference type="EMBL" id="APZ43041.1"/>
    </source>
</evidence>
<gene>
    <name evidence="3" type="ORF">BW247_07995</name>
</gene>
<sequence>MLYKRLLGLFIVLMAAFALPVQAAQTLVVYSSGPASLARALAHAFEQQTGAKVELYTASTGKVMARLAAEESHPRADVVILANWTAGLALANLTYPFRPADIVKRLRPSLDAKGSFLPIGGDTVSIVVNTRKISNPQSLDNWFALTGKQWQSQVTMPNPLLSGTASDFVLAFTAKYGDRAWNYFKALKAEGTIWPGPNAAALRPVELGARSAMLSAVGHTSLKAKKKGNALDLVFPKSGTVLIPRPIMIMKSAPDKSLAERFVRYCLSEQGQKLVSKALLIPAVSAVKPAAVWPELDRVKFIDADWQKLAGERTQVLERFRRDILGQ</sequence>
<dbReference type="Gene3D" id="3.40.190.10">
    <property type="entry name" value="Periplasmic binding protein-like II"/>
    <property type="match status" value="2"/>
</dbReference>
<dbReference type="GO" id="GO:0030288">
    <property type="term" value="C:outer membrane-bounded periplasmic space"/>
    <property type="evidence" value="ECO:0007669"/>
    <property type="project" value="TreeGrafter"/>
</dbReference>
<evidence type="ECO:0000256" key="1">
    <source>
        <dbReference type="ARBA" id="ARBA00022729"/>
    </source>
</evidence>
<dbReference type="Proteomes" id="UP000243807">
    <property type="component" value="Chromosome"/>
</dbReference>
<evidence type="ECO:0008006" key="5">
    <source>
        <dbReference type="Google" id="ProtNLM"/>
    </source>
</evidence>
<dbReference type="EMBL" id="CP019434">
    <property type="protein sequence ID" value="APZ43041.1"/>
    <property type="molecule type" value="Genomic_DNA"/>
</dbReference>
<dbReference type="GO" id="GO:0030975">
    <property type="term" value="F:thiamine binding"/>
    <property type="evidence" value="ECO:0007669"/>
    <property type="project" value="TreeGrafter"/>
</dbReference>
<feature type="chain" id="PRO_5010333564" description="ABC transporter substrate-binding protein" evidence="2">
    <location>
        <begin position="24"/>
        <end position="327"/>
    </location>
</feature>
<feature type="signal peptide" evidence="2">
    <location>
        <begin position="1"/>
        <end position="23"/>
    </location>
</feature>
<dbReference type="KEGG" id="afy:BW247_07995"/>
<organism evidence="3 4">
    <name type="scientific">Acidihalobacter ferrooxydans</name>
    <dbReference type="NCBI Taxonomy" id="1765967"/>
    <lineage>
        <taxon>Bacteria</taxon>
        <taxon>Pseudomonadati</taxon>
        <taxon>Pseudomonadota</taxon>
        <taxon>Gammaproteobacteria</taxon>
        <taxon>Chromatiales</taxon>
        <taxon>Ectothiorhodospiraceae</taxon>
        <taxon>Acidihalobacter</taxon>
    </lineage>
</organism>
<dbReference type="PANTHER" id="PTHR30006">
    <property type="entry name" value="THIAMINE-BINDING PERIPLASMIC PROTEIN-RELATED"/>
    <property type="match status" value="1"/>
</dbReference>
<name>A0A1P8UGY8_9GAMM</name>
<dbReference type="SUPFAM" id="SSF53850">
    <property type="entry name" value="Periplasmic binding protein-like II"/>
    <property type="match status" value="1"/>
</dbReference>
<proteinExistence type="predicted"/>
<dbReference type="AlphaFoldDB" id="A0A1P8UGY8"/>
<accession>A0A1P8UGY8</accession>
<evidence type="ECO:0000313" key="4">
    <source>
        <dbReference type="Proteomes" id="UP000243807"/>
    </source>
</evidence>
<keyword evidence="1 2" id="KW-0732">Signal</keyword>
<dbReference type="Pfam" id="PF13531">
    <property type="entry name" value="SBP_bac_11"/>
    <property type="match status" value="1"/>
</dbReference>
<dbReference type="GO" id="GO:0030976">
    <property type="term" value="F:thiamine pyrophosphate binding"/>
    <property type="evidence" value="ECO:0007669"/>
    <property type="project" value="TreeGrafter"/>
</dbReference>
<dbReference type="STRING" id="1765967.BW247_07995"/>
<reference evidence="3 4" key="1">
    <citation type="submission" date="2017-01" db="EMBL/GenBank/DDBJ databases">
        <title>Draft sequence of Acidihalobacter ferrooxidans strain DSM 14175 (strain V8).</title>
        <authorList>
            <person name="Khaleque H.N."/>
            <person name="Ramsay J.P."/>
            <person name="Murphy R.J.T."/>
            <person name="Kaksonen A.H."/>
            <person name="Boxall N.J."/>
            <person name="Watkin E.L.J."/>
        </authorList>
    </citation>
    <scope>NUCLEOTIDE SEQUENCE [LARGE SCALE GENOMIC DNA]</scope>
    <source>
        <strain evidence="3 4">V8</strain>
    </source>
</reference>
<dbReference type="InterPro" id="IPR026045">
    <property type="entry name" value="Ferric-bd"/>
</dbReference>
<dbReference type="PIRSF" id="PIRSF002825">
    <property type="entry name" value="CfbpA"/>
    <property type="match status" value="1"/>
</dbReference>
<protein>
    <recommendedName>
        <fullName evidence="5">ABC transporter substrate-binding protein</fullName>
    </recommendedName>
</protein>
<dbReference type="GO" id="GO:0015888">
    <property type="term" value="P:thiamine transport"/>
    <property type="evidence" value="ECO:0007669"/>
    <property type="project" value="TreeGrafter"/>
</dbReference>
<evidence type="ECO:0000256" key="2">
    <source>
        <dbReference type="SAM" id="SignalP"/>
    </source>
</evidence>
<keyword evidence="4" id="KW-1185">Reference proteome</keyword>
<dbReference type="PANTHER" id="PTHR30006:SF2">
    <property type="entry name" value="ABC TRANSPORTER SUBSTRATE-BINDING PROTEIN"/>
    <property type="match status" value="1"/>
</dbReference>
<dbReference type="RefSeq" id="WP_076836689.1">
    <property type="nucleotide sequence ID" value="NZ_CP019434.1"/>
</dbReference>